<sequence length="365" mass="41080">SAVAACNVFFPLVCKRLPRSAYHTPNSHGPLVFWAFNDFINLETTMEVAKHGPIDLRDINGSTMLHHAVNIFHQLHKGDRNGRLWVSLIVLTLLNRGIKLGLRDSWGRTARDLANGASDQIGDESGGCQVKVTYREPAEEPPNMNALHEIIDRDTQEPLSLVEIIDRHVVRLCRFNQLHLIEELIIQGYEPIQNALLRFPHPRTSLQLAKLHQHVELAKLLSRAPKYQEAMNALQEAVVAGDELQFASLVNEWCLLWCSSGALFGCWSVRRAWQLDCKCFITNRGDIVSAGLSVDWRGRSLLHLAVIHRQNKLALQLIDMCPSLANNQDCLGRTPMHYAICLGDGRELFLKLVARMGGVDKTIKD</sequence>
<keyword evidence="2" id="KW-1185">Reference proteome</keyword>
<dbReference type="EMBL" id="KL597792">
    <property type="protein sequence ID" value="KER18836.1"/>
    <property type="molecule type" value="Genomic_DNA"/>
</dbReference>
<dbReference type="InterPro" id="IPR036770">
    <property type="entry name" value="Ankyrin_rpt-contain_sf"/>
</dbReference>
<dbReference type="OrthoDB" id="432281at2759"/>
<evidence type="ECO:0000313" key="2">
    <source>
        <dbReference type="Proteomes" id="UP000054324"/>
    </source>
</evidence>
<dbReference type="Proteomes" id="UP000054324">
    <property type="component" value="Unassembled WGS sequence"/>
</dbReference>
<dbReference type="KEGG" id="ovi:T265_15798"/>
<dbReference type="STRING" id="6198.A0A074YVP0"/>
<reference evidence="1 2" key="1">
    <citation type="submission" date="2013-11" db="EMBL/GenBank/DDBJ databases">
        <title>Opisthorchis viverrini - life in the bile duct.</title>
        <authorList>
            <person name="Young N.D."/>
            <person name="Nagarajan N."/>
            <person name="Lin S.J."/>
            <person name="Korhonen P.K."/>
            <person name="Jex A.R."/>
            <person name="Hall R.S."/>
            <person name="Safavi-Hemami H."/>
            <person name="Kaewkong W."/>
            <person name="Bertrand D."/>
            <person name="Gao S."/>
            <person name="Seet Q."/>
            <person name="Wongkham S."/>
            <person name="Teh B.T."/>
            <person name="Wongkham C."/>
            <person name="Intapan P.M."/>
            <person name="Maleewong W."/>
            <person name="Yang X."/>
            <person name="Hu M."/>
            <person name="Wang Z."/>
            <person name="Hofmann A."/>
            <person name="Sternberg P.W."/>
            <person name="Tan P."/>
            <person name="Wang J."/>
            <person name="Gasser R.B."/>
        </authorList>
    </citation>
    <scope>NUCLEOTIDE SEQUENCE [LARGE SCALE GENOMIC DNA]</scope>
</reference>
<dbReference type="GeneID" id="20329963"/>
<dbReference type="SMART" id="SM00248">
    <property type="entry name" value="ANK"/>
    <property type="match status" value="2"/>
</dbReference>
<dbReference type="InterPro" id="IPR002110">
    <property type="entry name" value="Ankyrin_rpt"/>
</dbReference>
<evidence type="ECO:0000313" key="1">
    <source>
        <dbReference type="EMBL" id="KER18836.1"/>
    </source>
</evidence>
<proteinExistence type="predicted"/>
<feature type="non-terminal residue" evidence="1">
    <location>
        <position position="1"/>
    </location>
</feature>
<dbReference type="Gene3D" id="1.25.40.20">
    <property type="entry name" value="Ankyrin repeat-containing domain"/>
    <property type="match status" value="2"/>
</dbReference>
<feature type="non-terminal residue" evidence="1">
    <location>
        <position position="365"/>
    </location>
</feature>
<name>A0A074YVP0_OPIVI</name>
<dbReference type="RefSeq" id="XP_009177417.1">
    <property type="nucleotide sequence ID" value="XM_009179153.1"/>
</dbReference>
<dbReference type="CTD" id="20329963"/>
<gene>
    <name evidence="1" type="ORF">T265_15798</name>
</gene>
<protein>
    <submittedName>
        <fullName evidence="1">Uncharacterized protein</fullName>
    </submittedName>
</protein>
<organism evidence="1 2">
    <name type="scientific">Opisthorchis viverrini</name>
    <name type="common">Southeast Asian liver fluke</name>
    <dbReference type="NCBI Taxonomy" id="6198"/>
    <lineage>
        <taxon>Eukaryota</taxon>
        <taxon>Metazoa</taxon>
        <taxon>Spiralia</taxon>
        <taxon>Lophotrochozoa</taxon>
        <taxon>Platyhelminthes</taxon>
        <taxon>Trematoda</taxon>
        <taxon>Digenea</taxon>
        <taxon>Opisthorchiida</taxon>
        <taxon>Opisthorchiata</taxon>
        <taxon>Opisthorchiidae</taxon>
        <taxon>Opisthorchis</taxon>
    </lineage>
</organism>
<dbReference type="SUPFAM" id="SSF48403">
    <property type="entry name" value="Ankyrin repeat"/>
    <property type="match status" value="1"/>
</dbReference>
<dbReference type="AlphaFoldDB" id="A0A074YVP0"/>
<accession>A0A074YVP0</accession>